<sequence length="105" mass="11635">MANGEFFICEGTIDCTARVVDVTGPVHRTNIVAAKGKSVVLIRDEAGVVLLSHPIRWQSAGNVIELFHVSNFLANSVGDKYTITLQSREFFDGKNIVVLWRQTFV</sequence>
<keyword evidence="2" id="KW-1185">Reference proteome</keyword>
<gene>
    <name evidence="1" type="ORF">CGOC_LOCUS850</name>
</gene>
<evidence type="ECO:0000313" key="1">
    <source>
        <dbReference type="EMBL" id="VDK46743.1"/>
    </source>
</evidence>
<proteinExistence type="predicted"/>
<dbReference type="EMBL" id="UYRV01001351">
    <property type="protein sequence ID" value="VDK46743.1"/>
    <property type="molecule type" value="Genomic_DNA"/>
</dbReference>
<dbReference type="Proteomes" id="UP000271889">
    <property type="component" value="Unassembled WGS sequence"/>
</dbReference>
<reference evidence="1 2" key="1">
    <citation type="submission" date="2018-11" db="EMBL/GenBank/DDBJ databases">
        <authorList>
            <consortium name="Pathogen Informatics"/>
        </authorList>
    </citation>
    <scope>NUCLEOTIDE SEQUENCE [LARGE SCALE GENOMIC DNA]</scope>
</reference>
<protein>
    <submittedName>
        <fullName evidence="1">Uncharacterized protein</fullName>
    </submittedName>
</protein>
<accession>A0A3P6QVD8</accession>
<dbReference type="AlphaFoldDB" id="A0A3P6QVD8"/>
<dbReference type="OrthoDB" id="774873at2759"/>
<name>A0A3P6QVD8_CYLGO</name>
<organism evidence="1 2">
    <name type="scientific">Cylicostephanus goldi</name>
    <name type="common">Nematode worm</name>
    <dbReference type="NCBI Taxonomy" id="71465"/>
    <lineage>
        <taxon>Eukaryota</taxon>
        <taxon>Metazoa</taxon>
        <taxon>Ecdysozoa</taxon>
        <taxon>Nematoda</taxon>
        <taxon>Chromadorea</taxon>
        <taxon>Rhabditida</taxon>
        <taxon>Rhabditina</taxon>
        <taxon>Rhabditomorpha</taxon>
        <taxon>Strongyloidea</taxon>
        <taxon>Strongylidae</taxon>
        <taxon>Cylicostephanus</taxon>
    </lineage>
</organism>
<evidence type="ECO:0000313" key="2">
    <source>
        <dbReference type="Proteomes" id="UP000271889"/>
    </source>
</evidence>